<dbReference type="EMBL" id="WNYA01065874">
    <property type="protein sequence ID" value="KAG8535490.1"/>
    <property type="molecule type" value="Genomic_DNA"/>
</dbReference>
<protein>
    <submittedName>
        <fullName evidence="1">Uncharacterized protein</fullName>
    </submittedName>
</protein>
<gene>
    <name evidence="1" type="ORF">GDO81_028452</name>
</gene>
<sequence>MTSQSQSFEISIRGFSTLGVFHKTEQKWTRTLTDLHHVNNARGFRATCWLWVKPHREMLLNGIWDVGVTSSILHVHLEVLYYSSGCQHHQGLFPSLRSLWVVTVLKVCCQKHEEKVVKPQPLIYFQLLLHLKLSG</sequence>
<evidence type="ECO:0000313" key="2">
    <source>
        <dbReference type="Proteomes" id="UP000824782"/>
    </source>
</evidence>
<dbReference type="AlphaFoldDB" id="A0AAV6YKL2"/>
<proteinExistence type="predicted"/>
<comment type="caution">
    <text evidence="1">The sequence shown here is derived from an EMBL/GenBank/DDBJ whole genome shotgun (WGS) entry which is preliminary data.</text>
</comment>
<accession>A0AAV6YKL2</accession>
<reference evidence="1" key="1">
    <citation type="thesis" date="2020" institute="ProQuest LLC" country="789 East Eisenhower Parkway, Ann Arbor, MI, USA">
        <title>Comparative Genomics and Chromosome Evolution.</title>
        <authorList>
            <person name="Mudd A.B."/>
        </authorList>
    </citation>
    <scope>NUCLEOTIDE SEQUENCE</scope>
    <source>
        <strain evidence="1">237g6f4</strain>
        <tissue evidence="1">Blood</tissue>
    </source>
</reference>
<name>A0AAV6YKL2_ENGPU</name>
<keyword evidence="2" id="KW-1185">Reference proteome</keyword>
<evidence type="ECO:0000313" key="1">
    <source>
        <dbReference type="EMBL" id="KAG8535490.1"/>
    </source>
</evidence>
<organism evidence="1 2">
    <name type="scientific">Engystomops pustulosus</name>
    <name type="common">Tungara frog</name>
    <name type="synonym">Physalaemus pustulosus</name>
    <dbReference type="NCBI Taxonomy" id="76066"/>
    <lineage>
        <taxon>Eukaryota</taxon>
        <taxon>Metazoa</taxon>
        <taxon>Chordata</taxon>
        <taxon>Craniata</taxon>
        <taxon>Vertebrata</taxon>
        <taxon>Euteleostomi</taxon>
        <taxon>Amphibia</taxon>
        <taxon>Batrachia</taxon>
        <taxon>Anura</taxon>
        <taxon>Neobatrachia</taxon>
        <taxon>Hyloidea</taxon>
        <taxon>Leptodactylidae</taxon>
        <taxon>Leiuperinae</taxon>
        <taxon>Engystomops</taxon>
    </lineage>
</organism>
<dbReference type="Proteomes" id="UP000824782">
    <property type="component" value="Unassembled WGS sequence"/>
</dbReference>